<comment type="caution">
    <text evidence="1">The sequence shown here is derived from an EMBL/GenBank/DDBJ whole genome shotgun (WGS) entry which is preliminary data.</text>
</comment>
<gene>
    <name evidence="1" type="ORF">K488DRAFT_80871</name>
</gene>
<reference evidence="1" key="1">
    <citation type="submission" date="2021-02" db="EMBL/GenBank/DDBJ databases">
        <authorList>
            <consortium name="DOE Joint Genome Institute"/>
            <person name="Ahrendt S."/>
            <person name="Looney B.P."/>
            <person name="Miyauchi S."/>
            <person name="Morin E."/>
            <person name="Drula E."/>
            <person name="Courty P.E."/>
            <person name="Chicoki N."/>
            <person name="Fauchery L."/>
            <person name="Kohler A."/>
            <person name="Kuo A."/>
            <person name="Labutti K."/>
            <person name="Pangilinan J."/>
            <person name="Lipzen A."/>
            <person name="Riley R."/>
            <person name="Andreopoulos W."/>
            <person name="He G."/>
            <person name="Johnson J."/>
            <person name="Barry K.W."/>
            <person name="Grigoriev I.V."/>
            <person name="Nagy L."/>
            <person name="Hibbett D."/>
            <person name="Henrissat B."/>
            <person name="Matheny P.B."/>
            <person name="Labbe J."/>
            <person name="Martin F."/>
        </authorList>
    </citation>
    <scope>NUCLEOTIDE SEQUENCE</scope>
    <source>
        <strain evidence="1">EC-137</strain>
    </source>
</reference>
<dbReference type="Proteomes" id="UP000814128">
    <property type="component" value="Unassembled WGS sequence"/>
</dbReference>
<proteinExistence type="predicted"/>
<reference evidence="1" key="2">
    <citation type="journal article" date="2022" name="New Phytol.">
        <title>Evolutionary transition to the ectomycorrhizal habit in the genomes of a hyperdiverse lineage of mushroom-forming fungi.</title>
        <authorList>
            <person name="Looney B."/>
            <person name="Miyauchi S."/>
            <person name="Morin E."/>
            <person name="Drula E."/>
            <person name="Courty P.E."/>
            <person name="Kohler A."/>
            <person name="Kuo A."/>
            <person name="LaButti K."/>
            <person name="Pangilinan J."/>
            <person name="Lipzen A."/>
            <person name="Riley R."/>
            <person name="Andreopoulos W."/>
            <person name="He G."/>
            <person name="Johnson J."/>
            <person name="Nolan M."/>
            <person name="Tritt A."/>
            <person name="Barry K.W."/>
            <person name="Grigoriev I.V."/>
            <person name="Nagy L.G."/>
            <person name="Hibbett D."/>
            <person name="Henrissat B."/>
            <person name="Matheny P.B."/>
            <person name="Labbe J."/>
            <person name="Martin F.M."/>
        </authorList>
    </citation>
    <scope>NUCLEOTIDE SEQUENCE</scope>
    <source>
        <strain evidence="1">EC-137</strain>
    </source>
</reference>
<sequence>MPDIPFGSQIFDLAFHPTASVVYTGQLTGHIAAFSYNDETGAHTERFTHRPSKRSCRGLQLNEDGSRLWTVGKAKCLHALDTSTGELVETRESAHEVPINRITRCMQHLLATGDDDGVIKLWDPRKEGAVRTYTQHFDFISDFAWLEDKKQLVATSGDGTLSVMDVRAKKTEPSAQSEDQEDELLSILPIKGGSKVVVGTQLGILSVFNRKKGWGDCVDRVPGHPHSIDALCALPSSYPSSSSTILTGSSDGLLRAVELFPTRLIGVIADHGEFPIERIAIDRAGEGHWVGSVGHDEVLRMTDLREVFEDEDGNEKENTEEREASSSDGEGDEAEPRGAQASLKRAKEDSDEVSQKGAAETDAHSDVEDSDEGVKEKRKKRRKKDKLSGREAKRGKNEVEADKSFFSGL</sequence>
<accession>A0ACB8Q8E7</accession>
<organism evidence="1 2">
    <name type="scientific">Vararia minispora EC-137</name>
    <dbReference type="NCBI Taxonomy" id="1314806"/>
    <lineage>
        <taxon>Eukaryota</taxon>
        <taxon>Fungi</taxon>
        <taxon>Dikarya</taxon>
        <taxon>Basidiomycota</taxon>
        <taxon>Agaricomycotina</taxon>
        <taxon>Agaricomycetes</taxon>
        <taxon>Russulales</taxon>
        <taxon>Lachnocladiaceae</taxon>
        <taxon>Vararia</taxon>
    </lineage>
</organism>
<name>A0ACB8Q8E7_9AGAM</name>
<dbReference type="EMBL" id="MU273797">
    <property type="protein sequence ID" value="KAI0028061.1"/>
    <property type="molecule type" value="Genomic_DNA"/>
</dbReference>
<keyword evidence="2" id="KW-1185">Reference proteome</keyword>
<evidence type="ECO:0000313" key="2">
    <source>
        <dbReference type="Proteomes" id="UP000814128"/>
    </source>
</evidence>
<evidence type="ECO:0000313" key="1">
    <source>
        <dbReference type="EMBL" id="KAI0028061.1"/>
    </source>
</evidence>
<protein>
    <submittedName>
        <fullName evidence="1">WD40 repeat-like protein</fullName>
    </submittedName>
</protein>